<evidence type="ECO:0000256" key="1">
    <source>
        <dbReference type="SAM" id="MobiDB-lite"/>
    </source>
</evidence>
<feature type="transmembrane region" description="Helical" evidence="2">
    <location>
        <begin position="83"/>
        <end position="108"/>
    </location>
</feature>
<reference evidence="3" key="1">
    <citation type="submission" date="2022-03" db="EMBL/GenBank/DDBJ databases">
        <authorList>
            <person name="Sayadi A."/>
        </authorList>
    </citation>
    <scope>NUCLEOTIDE SEQUENCE</scope>
</reference>
<evidence type="ECO:0000313" key="4">
    <source>
        <dbReference type="Proteomes" id="UP001152888"/>
    </source>
</evidence>
<sequence>METYNCIPNTAKNKLRPNIAGSVHNVSRCTRPFAVDYGPAFSSKLSTVSVNHALPWQGRHPSTSAASCIDVERRSSRGKLCSIALAVASFVVLLAVLAIAGLALYLGILHTETPSPVLSFNCSVKVIKGDIFIGNLQEKMRKYKKQFETLYQRSILGPAFISCLVDRFGNDTQTIYFRLAFDRKKLSRSISNIEKAIKDILLTDAISRNSVFKNVRFDQRSLTVRQILSSSKEIPYSYAVSESATTKTILDSKPFNRATTSSFPTFRRNESRNEDTTTKKGSLVHGSFKISKTDADITEKKSDTSVEKPKAPATIKKTTLKDTSVTSALYKIAAIEKVTSTPLSSSTTPARITITSATTKIVTPKPTRPKTTTTKATLATMASNDAPWIPILPNMPGFPVLSNTNMFSSTNSPNMHQLIYSSFTNPGLSLNFNEAEKLGTTSLRSHPIPVNKIPLTENMNGHSTYEVTEAPSLFDDATKKDFGAVTTQDSPAADKYDKDEKQYIIRNISSVFHDLVSTLDTSELETASEILNGKVDEDEEIIERTGQVEVVMEETADLVSHTTKIPLVTLLPAKSNSGIGRPIRKRPYKIGQPEFAVEDRSFSGYPVFSINSERQDNHKNSFKVLGILNFANEGSLESRKDDTVRQSDSNPKIMLKVEA</sequence>
<dbReference type="Proteomes" id="UP001152888">
    <property type="component" value="Unassembled WGS sequence"/>
</dbReference>
<proteinExistence type="predicted"/>
<keyword evidence="2" id="KW-0472">Membrane</keyword>
<evidence type="ECO:0000256" key="2">
    <source>
        <dbReference type="SAM" id="Phobius"/>
    </source>
</evidence>
<feature type="region of interest" description="Disordered" evidence="1">
    <location>
        <begin position="261"/>
        <end position="280"/>
    </location>
</feature>
<name>A0A9P0M4D5_ACAOB</name>
<dbReference type="EMBL" id="CAKOFQ010007818">
    <property type="protein sequence ID" value="CAH2008583.1"/>
    <property type="molecule type" value="Genomic_DNA"/>
</dbReference>
<accession>A0A9P0M4D5</accession>
<feature type="compositionally biased region" description="Basic and acidic residues" evidence="1">
    <location>
        <begin position="267"/>
        <end position="278"/>
    </location>
</feature>
<keyword evidence="2" id="KW-0812">Transmembrane</keyword>
<comment type="caution">
    <text evidence="3">The sequence shown here is derived from an EMBL/GenBank/DDBJ whole genome shotgun (WGS) entry which is preliminary data.</text>
</comment>
<keyword evidence="4" id="KW-1185">Reference proteome</keyword>
<keyword evidence="2" id="KW-1133">Transmembrane helix</keyword>
<organism evidence="3 4">
    <name type="scientific">Acanthoscelides obtectus</name>
    <name type="common">Bean weevil</name>
    <name type="synonym">Bruchus obtectus</name>
    <dbReference type="NCBI Taxonomy" id="200917"/>
    <lineage>
        <taxon>Eukaryota</taxon>
        <taxon>Metazoa</taxon>
        <taxon>Ecdysozoa</taxon>
        <taxon>Arthropoda</taxon>
        <taxon>Hexapoda</taxon>
        <taxon>Insecta</taxon>
        <taxon>Pterygota</taxon>
        <taxon>Neoptera</taxon>
        <taxon>Endopterygota</taxon>
        <taxon>Coleoptera</taxon>
        <taxon>Polyphaga</taxon>
        <taxon>Cucujiformia</taxon>
        <taxon>Chrysomeloidea</taxon>
        <taxon>Chrysomelidae</taxon>
        <taxon>Bruchinae</taxon>
        <taxon>Bruchini</taxon>
        <taxon>Acanthoscelides</taxon>
    </lineage>
</organism>
<evidence type="ECO:0000313" key="3">
    <source>
        <dbReference type="EMBL" id="CAH2008583.1"/>
    </source>
</evidence>
<evidence type="ECO:0008006" key="5">
    <source>
        <dbReference type="Google" id="ProtNLM"/>
    </source>
</evidence>
<protein>
    <recommendedName>
        <fullName evidence="5">SEA domain-containing protein</fullName>
    </recommendedName>
</protein>
<dbReference type="OrthoDB" id="6411962at2759"/>
<dbReference type="AlphaFoldDB" id="A0A9P0M4D5"/>
<gene>
    <name evidence="3" type="ORF">ACAOBT_LOCUS30333</name>
</gene>